<reference evidence="1 2" key="1">
    <citation type="journal article" date="2016" name="Genome Biol. Evol.">
        <title>Divergent and convergent evolution of fungal pathogenicity.</title>
        <authorList>
            <person name="Shang Y."/>
            <person name="Xiao G."/>
            <person name="Zheng P."/>
            <person name="Cen K."/>
            <person name="Zhan S."/>
            <person name="Wang C."/>
        </authorList>
    </citation>
    <scope>NUCLEOTIDE SEQUENCE [LARGE SCALE GENOMIC DNA]</scope>
    <source>
        <strain evidence="1 2">ARSEF 2679</strain>
    </source>
</reference>
<comment type="caution">
    <text evidence="1">The sequence shown here is derived from an EMBL/GenBank/DDBJ whole genome shotgun (WGS) entry which is preliminary data.</text>
</comment>
<keyword evidence="2" id="KW-1185">Reference proteome</keyword>
<dbReference type="GeneID" id="30017885"/>
<accession>A0A168DER7</accession>
<proteinExistence type="predicted"/>
<dbReference type="AlphaFoldDB" id="A0A168DER7"/>
<protein>
    <submittedName>
        <fullName evidence="1">Uncharacterized protein</fullName>
    </submittedName>
</protein>
<dbReference type="OrthoDB" id="10534666at2759"/>
<sequence length="199" mass="22300">MSRLEILRMYAANWRYLPPLLQGKTGFKAKRFDWDHRGPQHPVKQMAQLARVPMLQIPLGCSPEGVPHLLAGLDACDWLTHLKLSIAAEGLCGLMSNGAWRCWLPDLCKAALHLPNLVALEVAPDRDGGGWSNCHGKKELARAAEELMAACPGLEYVELERVAYGADCQEGVGRETERTWKKLTETDKELRRPPFFVQD</sequence>
<evidence type="ECO:0000313" key="1">
    <source>
        <dbReference type="EMBL" id="OAA72520.1"/>
    </source>
</evidence>
<name>A0A168DER7_CORFA</name>
<dbReference type="EMBL" id="AZHB01000002">
    <property type="protein sequence ID" value="OAA72520.1"/>
    <property type="molecule type" value="Genomic_DNA"/>
</dbReference>
<dbReference type="RefSeq" id="XP_018707966.1">
    <property type="nucleotide sequence ID" value="XM_018845200.1"/>
</dbReference>
<gene>
    <name evidence="1" type="ORF">ISF_01593</name>
</gene>
<organism evidence="1 2">
    <name type="scientific">Cordyceps fumosorosea (strain ARSEF 2679)</name>
    <name type="common">Isaria fumosorosea</name>
    <dbReference type="NCBI Taxonomy" id="1081104"/>
    <lineage>
        <taxon>Eukaryota</taxon>
        <taxon>Fungi</taxon>
        <taxon>Dikarya</taxon>
        <taxon>Ascomycota</taxon>
        <taxon>Pezizomycotina</taxon>
        <taxon>Sordariomycetes</taxon>
        <taxon>Hypocreomycetidae</taxon>
        <taxon>Hypocreales</taxon>
        <taxon>Cordycipitaceae</taxon>
        <taxon>Cordyceps</taxon>
    </lineage>
</organism>
<evidence type="ECO:0000313" key="2">
    <source>
        <dbReference type="Proteomes" id="UP000076744"/>
    </source>
</evidence>
<dbReference type="Proteomes" id="UP000076744">
    <property type="component" value="Unassembled WGS sequence"/>
</dbReference>